<gene>
    <name evidence="2" type="ORF">C2L65_36230</name>
</gene>
<proteinExistence type="predicted"/>
<dbReference type="InterPro" id="IPR052179">
    <property type="entry name" value="DD-CPase-like"/>
</dbReference>
<dbReference type="CDD" id="cd14847">
    <property type="entry name" value="DD-carboxypeptidase_like"/>
    <property type="match status" value="1"/>
</dbReference>
<dbReference type="Pfam" id="PF02557">
    <property type="entry name" value="VanY"/>
    <property type="match status" value="1"/>
</dbReference>
<dbReference type="InterPro" id="IPR009045">
    <property type="entry name" value="Zn_M74/Hedgehog-like"/>
</dbReference>
<accession>A0A2I8EZW0</accession>
<protein>
    <submittedName>
        <fullName evidence="2">D-alanyl-D-alanine carboxypeptidase</fullName>
    </submittedName>
</protein>
<evidence type="ECO:0000313" key="3">
    <source>
        <dbReference type="Proteomes" id="UP000243502"/>
    </source>
</evidence>
<dbReference type="KEGG" id="pter:C2L65_36230"/>
<dbReference type="Proteomes" id="UP000243502">
    <property type="component" value="Chromosome 3"/>
</dbReference>
<reference evidence="2 3" key="1">
    <citation type="submission" date="2018-01" db="EMBL/GenBank/DDBJ databases">
        <title>Species boundaries and ecological features among Paraburkholderia terrae DSMZ17804T, P. hospita DSMZ17164T and P. caribensis DSMZ13236T.</title>
        <authorList>
            <person name="Pratama A.A."/>
        </authorList>
    </citation>
    <scope>NUCLEOTIDE SEQUENCE [LARGE SCALE GENOMIC DNA]</scope>
    <source>
        <strain evidence="2 3">DSM 17804</strain>
    </source>
</reference>
<dbReference type="AlphaFoldDB" id="A0A2I8EZW0"/>
<evidence type="ECO:0000259" key="1">
    <source>
        <dbReference type="Pfam" id="PF02557"/>
    </source>
</evidence>
<dbReference type="OrthoDB" id="9792074at2"/>
<keyword evidence="2" id="KW-0121">Carboxypeptidase</keyword>
<dbReference type="GO" id="GO:0006508">
    <property type="term" value="P:proteolysis"/>
    <property type="evidence" value="ECO:0007669"/>
    <property type="project" value="InterPro"/>
</dbReference>
<dbReference type="SUPFAM" id="SSF55166">
    <property type="entry name" value="Hedgehog/DD-peptidase"/>
    <property type="match status" value="1"/>
</dbReference>
<dbReference type="Gene3D" id="3.30.1380.10">
    <property type="match status" value="1"/>
</dbReference>
<dbReference type="GO" id="GO:0004180">
    <property type="term" value="F:carboxypeptidase activity"/>
    <property type="evidence" value="ECO:0007669"/>
    <property type="project" value="UniProtKB-KW"/>
</dbReference>
<keyword evidence="2" id="KW-0378">Hydrolase</keyword>
<dbReference type="RefSeq" id="WP_042304836.1">
    <property type="nucleotide sequence ID" value="NZ_CP026113.1"/>
</dbReference>
<keyword evidence="2" id="KW-0645">Protease</keyword>
<evidence type="ECO:0000313" key="2">
    <source>
        <dbReference type="EMBL" id="AUT65039.1"/>
    </source>
</evidence>
<name>A0A2I8EZW0_9BURK</name>
<feature type="domain" description="D-alanyl-D-alanine carboxypeptidase-like core" evidence="1">
    <location>
        <begin position="28"/>
        <end position="180"/>
    </location>
</feature>
<dbReference type="PANTHER" id="PTHR34385:SF1">
    <property type="entry name" value="PEPTIDOGLYCAN L-ALANYL-D-GLUTAMATE ENDOPEPTIDASE CWLK"/>
    <property type="match status" value="1"/>
</dbReference>
<dbReference type="PANTHER" id="PTHR34385">
    <property type="entry name" value="D-ALANYL-D-ALANINE CARBOXYPEPTIDASE"/>
    <property type="match status" value="1"/>
</dbReference>
<organism evidence="2 3">
    <name type="scientific">Paraburkholderia terrae</name>
    <dbReference type="NCBI Taxonomy" id="311230"/>
    <lineage>
        <taxon>Bacteria</taxon>
        <taxon>Pseudomonadati</taxon>
        <taxon>Pseudomonadota</taxon>
        <taxon>Betaproteobacteria</taxon>
        <taxon>Burkholderiales</taxon>
        <taxon>Burkholderiaceae</taxon>
        <taxon>Paraburkholderia</taxon>
    </lineage>
</organism>
<sequence>MPRTLDERELTGRSRMHVVQFADPRFAVQREVGDAFLAMRSDARKAGIDLVPYSSFRDFRTQLRIWNGKYSGKKPLYDMQGRPRDFSLLTSSEIIDCILNWSALPGGSRHQWGTEIDVIDGSRIADNYAVKLLPEEVVPGGIFEHLHRWLDVNASRFGFFRPYRLYTGGMYPEPWHLSYGPLSMPAMRQVTVELLTEVILDADMLGKELVLARIAQIHRDHILNISAPPENW</sequence>
<dbReference type="EMBL" id="CP026113">
    <property type="protein sequence ID" value="AUT65039.1"/>
    <property type="molecule type" value="Genomic_DNA"/>
</dbReference>
<dbReference type="InterPro" id="IPR003709">
    <property type="entry name" value="VanY-like_core_dom"/>
</dbReference>